<dbReference type="Proteomes" id="UP001212160">
    <property type="component" value="Unassembled WGS sequence"/>
</dbReference>
<gene>
    <name evidence="1" type="ORF">PNW85_21345</name>
</gene>
<protein>
    <submittedName>
        <fullName evidence="1">Uncharacterized protein</fullName>
    </submittedName>
</protein>
<dbReference type="RefSeq" id="WP_004612267.1">
    <property type="nucleotide sequence ID" value="NZ_CABHNE010000131.1"/>
</dbReference>
<dbReference type="EMBL" id="JAQMLA010000251">
    <property type="protein sequence ID" value="MDB8689126.1"/>
    <property type="molecule type" value="Genomic_DNA"/>
</dbReference>
<evidence type="ECO:0000313" key="2">
    <source>
        <dbReference type="Proteomes" id="UP001212160"/>
    </source>
</evidence>
<proteinExistence type="predicted"/>
<sequence>MGMPTCFAVHTNNRKGDDSVSKLDTAFIRAMADETAGVTAGT</sequence>
<dbReference type="AlphaFoldDB" id="A0AAW6DH84"/>
<comment type="caution">
    <text evidence="1">The sequence shown here is derived from an EMBL/GenBank/DDBJ whole genome shotgun (WGS) entry which is preliminary data.</text>
</comment>
<evidence type="ECO:0000313" key="1">
    <source>
        <dbReference type="EMBL" id="MDB8689126.1"/>
    </source>
</evidence>
<reference evidence="1" key="1">
    <citation type="submission" date="2023-01" db="EMBL/GenBank/DDBJ databases">
        <title>Human gut microbiome strain richness.</title>
        <authorList>
            <person name="Chen-Liaw A."/>
        </authorList>
    </citation>
    <scope>NUCLEOTIDE SEQUENCE</scope>
    <source>
        <strain evidence="1">RTP21484st1_H11_RTP21484_190118</strain>
    </source>
</reference>
<name>A0AAW6DH84_MEDGN</name>
<accession>A0AAW6DH84</accession>
<organism evidence="1 2">
    <name type="scientific">Mediterraneibacter gnavus</name>
    <name type="common">Ruminococcus gnavus</name>
    <dbReference type="NCBI Taxonomy" id="33038"/>
    <lineage>
        <taxon>Bacteria</taxon>
        <taxon>Bacillati</taxon>
        <taxon>Bacillota</taxon>
        <taxon>Clostridia</taxon>
        <taxon>Lachnospirales</taxon>
        <taxon>Lachnospiraceae</taxon>
        <taxon>Mediterraneibacter</taxon>
    </lineage>
</organism>